<reference evidence="2" key="1">
    <citation type="submission" date="2022-10" db="EMBL/GenBank/DDBJ databases">
        <title>Adaptive evolution leads to modifications in subtelomeric GC content in a zoonotic Cryptosporidium species.</title>
        <authorList>
            <person name="Li J."/>
            <person name="Feng Y."/>
            <person name="Xiao L."/>
        </authorList>
    </citation>
    <scope>NUCLEOTIDE SEQUENCE</scope>
    <source>
        <strain evidence="2">25894</strain>
    </source>
</reference>
<evidence type="ECO:0000313" key="3">
    <source>
        <dbReference type="Proteomes" id="UP001071777"/>
    </source>
</evidence>
<keyword evidence="3" id="KW-1185">Reference proteome</keyword>
<feature type="region of interest" description="Disordered" evidence="1">
    <location>
        <begin position="1"/>
        <end position="101"/>
    </location>
</feature>
<organism evidence="2 3">
    <name type="scientific">Cryptosporidium canis</name>
    <dbReference type="NCBI Taxonomy" id="195482"/>
    <lineage>
        <taxon>Eukaryota</taxon>
        <taxon>Sar</taxon>
        <taxon>Alveolata</taxon>
        <taxon>Apicomplexa</taxon>
        <taxon>Conoidasida</taxon>
        <taxon>Coccidia</taxon>
        <taxon>Eucoccidiorida</taxon>
        <taxon>Eimeriorina</taxon>
        <taxon>Cryptosporidiidae</taxon>
        <taxon>Cryptosporidium</taxon>
    </lineage>
</organism>
<dbReference type="Proteomes" id="UP001071777">
    <property type="component" value="Unassembled WGS sequence"/>
</dbReference>
<evidence type="ECO:0000256" key="1">
    <source>
        <dbReference type="SAM" id="MobiDB-lite"/>
    </source>
</evidence>
<accession>A0ABQ8P3D0</accession>
<gene>
    <name evidence="2" type="ORF">OJ252_3088</name>
</gene>
<protein>
    <submittedName>
        <fullName evidence="2">Uncharacterized protein</fullName>
    </submittedName>
</protein>
<feature type="compositionally biased region" description="Basic and acidic residues" evidence="1">
    <location>
        <begin position="63"/>
        <end position="77"/>
    </location>
</feature>
<proteinExistence type="predicted"/>
<dbReference type="EMBL" id="JAPCXB010000135">
    <property type="protein sequence ID" value="KAJ1606691.1"/>
    <property type="molecule type" value="Genomic_DNA"/>
</dbReference>
<feature type="compositionally biased region" description="Basic and acidic residues" evidence="1">
    <location>
        <begin position="33"/>
        <end position="48"/>
    </location>
</feature>
<sequence length="687" mass="78693">MGNANEKVSMAEESIAKEDSGGSKSGGSNGEISEGRSRAGNGAEERGVGSRQVEGISDSGEVAEERRVKKPVEKVDPINDGDFTQQRRRRGSQEPPQPSISLRDRLSLKKRCRLNIPPRSRVPEPTYRIKLLLNEKYEGPFGLELIVNPSELRITGFEGVVLKRIRKRDIIFVQTMNSDSVRMFIRSSEDQDVNSTVNEEELNEQNLYTSQYLGEIMQIICKFVSSQDCESFEFFFPFIYGLMVHTDRVKIPVSDYIDFGEYVIGSSKHILKRLDEYKDLNDKICDGEVSGGEEDEEDILDSYEDRMIAQEREFFSRKSLELIYKSDFSFGLDLSNSLSSKNDLEDEESIIRERQEKYSKFFPVSITGEAESGGIITFKDISTMGLKYVPEVIEWRISKNIGGGKADYNDTPISVNRSFQLNEDHVGRYIQAKVFRHIGQDLSDTYISSEAQSNIIIPGDKLLVNIAELLMYGKSYRVDISTYDALSLLSVENPAYYIQLMRQTNYYDTYAYNPMVSCILDVKHSNIKLLIPTPSILQSHYFNSKTIPLCFSYSEFIMTKKSDWFGYNDYPPIYECIMRQGELLGKVSLVLSILEGKRKDVSVYFETERDKNIVYFSLLFRQLSPNFSLEEIGKESKNKKFVSFKKQFIYGLKKANWRSRLLLLTVQQAGTYVRELGKIAKYDPSEQ</sequence>
<comment type="caution">
    <text evidence="2">The sequence shown here is derived from an EMBL/GenBank/DDBJ whole genome shotgun (WGS) entry which is preliminary data.</text>
</comment>
<name>A0ABQ8P3D0_9CRYT</name>
<evidence type="ECO:0000313" key="2">
    <source>
        <dbReference type="EMBL" id="KAJ1606691.1"/>
    </source>
</evidence>